<dbReference type="Proteomes" id="UP001164746">
    <property type="component" value="Chromosome 5"/>
</dbReference>
<feature type="domain" description="Alpha/beta hydrolase fold-3" evidence="4">
    <location>
        <begin position="331"/>
        <end position="489"/>
    </location>
</feature>
<evidence type="ECO:0000259" key="4">
    <source>
        <dbReference type="Pfam" id="PF07859"/>
    </source>
</evidence>
<dbReference type="InterPro" id="IPR013094">
    <property type="entry name" value="AB_hydrolase_3"/>
</dbReference>
<dbReference type="PROSITE" id="PS01174">
    <property type="entry name" value="LIPASE_GDXG_SER"/>
    <property type="match status" value="1"/>
</dbReference>
<proteinExistence type="predicted"/>
<evidence type="ECO:0000313" key="5">
    <source>
        <dbReference type="EMBL" id="WAR05478.1"/>
    </source>
</evidence>
<protein>
    <submittedName>
        <fullName evidence="5">LIPS-like protein</fullName>
    </submittedName>
</protein>
<dbReference type="PANTHER" id="PTHR23025:SF3">
    <property type="entry name" value="HORMONE-SENSITIVE LIPASE"/>
    <property type="match status" value="1"/>
</dbReference>
<dbReference type="InterPro" id="IPR029058">
    <property type="entry name" value="AB_hydrolase_fold"/>
</dbReference>
<dbReference type="InterPro" id="IPR010468">
    <property type="entry name" value="HSL_N"/>
</dbReference>
<accession>A0ABY7E605</accession>
<feature type="compositionally biased region" description="Basic and acidic residues" evidence="2">
    <location>
        <begin position="687"/>
        <end position="702"/>
    </location>
</feature>
<dbReference type="PANTHER" id="PTHR23025">
    <property type="entry name" value="TRIACYLGLYCEROL LIPASE"/>
    <property type="match status" value="1"/>
</dbReference>
<evidence type="ECO:0000313" key="6">
    <source>
        <dbReference type="Proteomes" id="UP001164746"/>
    </source>
</evidence>
<keyword evidence="6" id="KW-1185">Reference proteome</keyword>
<dbReference type="EMBL" id="CP111016">
    <property type="protein sequence ID" value="WAR05478.1"/>
    <property type="molecule type" value="Genomic_DNA"/>
</dbReference>
<feature type="region of interest" description="Disordered" evidence="2">
    <location>
        <begin position="587"/>
        <end position="626"/>
    </location>
</feature>
<organism evidence="5 6">
    <name type="scientific">Mya arenaria</name>
    <name type="common">Soft-shell clam</name>
    <dbReference type="NCBI Taxonomy" id="6604"/>
    <lineage>
        <taxon>Eukaryota</taxon>
        <taxon>Metazoa</taxon>
        <taxon>Spiralia</taxon>
        <taxon>Lophotrochozoa</taxon>
        <taxon>Mollusca</taxon>
        <taxon>Bivalvia</taxon>
        <taxon>Autobranchia</taxon>
        <taxon>Heteroconchia</taxon>
        <taxon>Euheterodonta</taxon>
        <taxon>Imparidentia</taxon>
        <taxon>Neoheterodontei</taxon>
        <taxon>Myida</taxon>
        <taxon>Myoidea</taxon>
        <taxon>Myidae</taxon>
        <taxon>Mya</taxon>
    </lineage>
</organism>
<feature type="active site" evidence="1">
    <location>
        <position position="408"/>
    </location>
</feature>
<sequence length="874" mass="96644">MANTKTDSEPFGLCKNDADFLKYFHISLKDIRSLIISSIGYYQRGKSSIRSCYYTAFCVLLERTQVLEPLVIEIVPHLHLCVIHLLQLCRHINVNKTSMLFRSSFYLKELEAYVETLGQLIACLGYLQKLMSVSVPGELFMDEGVGDDLLLQVEMLNTDCFYSRCLGLQFCESIKKALQAVMVVMATFSECYDEPSQVIQVASSLLNSGKYILDEDVVDITRTADIKFCKAFWSIPESPILHQLRSFTFPHVEVSDVFTLPAENFELPLTDESGETAVITPPCAHTGPAPVSVRLISHAMREGMDVMRSRFRPKTGSSKKEVLPKSRSLLFHCHGGGFVAQSSQSHEDYLRLWSRQLEAPILSVDYSLAPEQPFPRALEETFYAYAWALNNHDKLGWTGERVCFAGDSAGGNLVVSTALRAVSYGIRVPDGILAAYPALLVQYTPSPARLMSMIDPLLPVGILTRCLAAYAGIADKFSSALAAPVFCNPGKVETWEVVKSSEAPLDNVINELANHNADDKFAESGQTEDTKKARDDCGHSAIGKEKVKGSCDSGDELSENDFIVYDCDGKEEERICYLQSPISKNRSAENEKIEGNLKGGKNERHKKQASVSDTSDSGINGDTDVDSGMEVQDAYIKLSRETVNDVGAEDGAKGVRSKMVAPQSGVMETRAKVSVQKSFENISQESKTSKSETVKHVDERKTKSNTPFAKKRHMSLDLPVTFHPGQKSGPPDNVLNSETPFSPQLYPGALSFTPKLFSVQRKIAQSPLQLFRQLPIVKNYYMSPLLAPDDLLLGLPEVHLAACHFDPLLDDSVTFAKKLKSLGKPVNLKVYDSLPHGFFNFSSSSTEAKQATDACLECMKRVLNVETEKSSDSH</sequence>
<dbReference type="InterPro" id="IPR033140">
    <property type="entry name" value="Lipase_GDXG_put_SER_AS"/>
</dbReference>
<evidence type="ECO:0000256" key="2">
    <source>
        <dbReference type="SAM" id="MobiDB-lite"/>
    </source>
</evidence>
<dbReference type="Gene3D" id="3.40.50.1820">
    <property type="entry name" value="alpha/beta hydrolase"/>
    <property type="match status" value="2"/>
</dbReference>
<dbReference type="Pfam" id="PF06350">
    <property type="entry name" value="HSL_N"/>
    <property type="match status" value="1"/>
</dbReference>
<feature type="domain" description="Alpha/beta hydrolase fold-3" evidence="4">
    <location>
        <begin position="778"/>
        <end position="839"/>
    </location>
</feature>
<gene>
    <name evidence="5" type="ORF">MAR_020847</name>
</gene>
<name>A0ABY7E605_MYAAR</name>
<feature type="domain" description="Hormone-sensitive lipase N-terminal" evidence="3">
    <location>
        <begin position="78"/>
        <end position="305"/>
    </location>
</feature>
<feature type="compositionally biased region" description="Polar residues" evidence="2">
    <location>
        <begin position="609"/>
        <end position="620"/>
    </location>
</feature>
<reference evidence="5" key="1">
    <citation type="submission" date="2022-11" db="EMBL/GenBank/DDBJ databases">
        <title>Centuries of genome instability and evolution in soft-shell clam transmissible cancer (bioRxiv).</title>
        <authorList>
            <person name="Hart S.F.M."/>
            <person name="Yonemitsu M.A."/>
            <person name="Giersch R.M."/>
            <person name="Beal B.F."/>
            <person name="Arriagada G."/>
            <person name="Davis B.W."/>
            <person name="Ostrander E.A."/>
            <person name="Goff S.P."/>
            <person name="Metzger M.J."/>
        </authorList>
    </citation>
    <scope>NUCLEOTIDE SEQUENCE</scope>
    <source>
        <strain evidence="5">MELC-2E11</strain>
        <tissue evidence="5">Siphon/mantle</tissue>
    </source>
</reference>
<dbReference type="SUPFAM" id="SSF53474">
    <property type="entry name" value="alpha/beta-Hydrolases"/>
    <property type="match status" value="1"/>
</dbReference>
<dbReference type="Pfam" id="PF07859">
    <property type="entry name" value="Abhydrolase_3"/>
    <property type="match status" value="2"/>
</dbReference>
<evidence type="ECO:0000256" key="1">
    <source>
        <dbReference type="PROSITE-ProRule" id="PRU10038"/>
    </source>
</evidence>
<evidence type="ECO:0000259" key="3">
    <source>
        <dbReference type="Pfam" id="PF06350"/>
    </source>
</evidence>
<feature type="region of interest" description="Disordered" evidence="2">
    <location>
        <begin position="682"/>
        <end position="706"/>
    </location>
</feature>